<accession>A0A0M5MHE9</accession>
<dbReference type="Proteomes" id="UP000062645">
    <property type="component" value="Chromosome"/>
</dbReference>
<gene>
    <name evidence="2" type="ORF">ACX27_20860</name>
</gene>
<sequence length="271" mass="30939">MTEINIENLPLWVQERDIVLKYNTQATWRYGEQPDYTRSNENLAKESLCNHPANSLEKLVQNLVRTFDIEANFKTNPQEWLSVVQDKFRMSTNGGNSYKLEDLVQAGTYKLLIGNTQHYQATQEDFESSTQLFHNAFPDGFLWEVLEVYSAPPTIAFKWRHWGHFRGNFKDYVPTEQMIEVVGMSVVKVTENCKILSLEHYYDNGKFLNQLTSGGKMGTTIQQQPTPEGKPAANAGKQTLLGFFRRFLPSKPKPKSANLSSSGCPFASLLR</sequence>
<dbReference type="PANTHER" id="PTHR31723:SF10">
    <property type="entry name" value="PATHOGEN-RELATED PROTEIN"/>
    <property type="match status" value="1"/>
</dbReference>
<feature type="region of interest" description="Disordered" evidence="1">
    <location>
        <begin position="252"/>
        <end position="271"/>
    </location>
</feature>
<reference evidence="2 3" key="2">
    <citation type="journal article" date="2016" name="Genome Announc.">
        <title>Draft Genome Sequence of the N2-Fixing Cyanobacterium Nostoc piscinale CENA21, Isolated from the Brazilian Amazon Floodplain.</title>
        <authorList>
            <person name="Leao T."/>
            <person name="Guimaraes P.I."/>
            <person name="de Melo A.G."/>
            <person name="Ramos R.T."/>
            <person name="Leao P.N."/>
            <person name="Silva A."/>
            <person name="Fiore M.F."/>
            <person name="Schneider M.P."/>
        </authorList>
    </citation>
    <scope>NUCLEOTIDE SEQUENCE [LARGE SCALE GENOMIC DNA]</scope>
    <source>
        <strain evidence="2 3">CENA21</strain>
    </source>
</reference>
<keyword evidence="3" id="KW-1185">Reference proteome</keyword>
<dbReference type="PANTHER" id="PTHR31723">
    <property type="entry name" value="PATHOGENESIS-RELATED FAMILY PROTEIN"/>
    <property type="match status" value="1"/>
</dbReference>
<evidence type="ECO:0000313" key="2">
    <source>
        <dbReference type="EMBL" id="ALF54725.1"/>
    </source>
</evidence>
<evidence type="ECO:0000256" key="1">
    <source>
        <dbReference type="SAM" id="MobiDB-lite"/>
    </source>
</evidence>
<dbReference type="SUPFAM" id="SSF54427">
    <property type="entry name" value="NTF2-like"/>
    <property type="match status" value="1"/>
</dbReference>
<dbReference type="PATRIC" id="fig|224013.5.peg.4999"/>
<proteinExistence type="predicted"/>
<dbReference type="AlphaFoldDB" id="A0A0M5MHE9"/>
<reference evidence="3" key="1">
    <citation type="submission" date="2015-07" db="EMBL/GenBank/DDBJ databases">
        <title>Genome Of Nitrogen-Fixing Cyanobacterium Nostoc piscinale CENA21 From Solimoes/Amazon River Floodplain Sediments And Comparative Genomics To Uncover Biosynthetic Natural Products Potential.</title>
        <authorList>
            <person name="Leao T.F."/>
            <person name="Leao P.N."/>
            <person name="Guimaraes P.I."/>
            <person name="de Melo A.G.C."/>
            <person name="Ramos R.T.J."/>
            <person name="Silva A."/>
            <person name="Fiore M.F."/>
            <person name="Schneider M.P.C."/>
        </authorList>
    </citation>
    <scope>NUCLEOTIDE SEQUENCE [LARGE SCALE GENOMIC DNA]</scope>
    <source>
        <strain evidence="3">CENA21</strain>
    </source>
</reference>
<dbReference type="RefSeq" id="WP_062295272.1">
    <property type="nucleotide sequence ID" value="NZ_CP012036.1"/>
</dbReference>
<dbReference type="InterPro" id="IPR032710">
    <property type="entry name" value="NTF2-like_dom_sf"/>
</dbReference>
<dbReference type="STRING" id="224013.ACX27_20860"/>
<organism evidence="2 3">
    <name type="scientific">Nostoc piscinale CENA21</name>
    <dbReference type="NCBI Taxonomy" id="224013"/>
    <lineage>
        <taxon>Bacteria</taxon>
        <taxon>Bacillati</taxon>
        <taxon>Cyanobacteriota</taxon>
        <taxon>Cyanophyceae</taxon>
        <taxon>Nostocales</taxon>
        <taxon>Nostocaceae</taxon>
        <taxon>Nostoc</taxon>
    </lineage>
</organism>
<name>A0A0M5MHE9_9NOSO</name>
<dbReference type="EMBL" id="CP012036">
    <property type="protein sequence ID" value="ALF54725.1"/>
    <property type="molecule type" value="Genomic_DNA"/>
</dbReference>
<dbReference type="InterPro" id="IPR053218">
    <property type="entry name" value="Pathogen-related_defense"/>
</dbReference>
<protein>
    <submittedName>
        <fullName evidence="2">SnoaL-like polyketide cyclase</fullName>
    </submittedName>
</protein>
<dbReference type="OrthoDB" id="448312at2"/>
<dbReference type="Gene3D" id="3.10.450.50">
    <property type="match status" value="1"/>
</dbReference>
<dbReference type="KEGG" id="npz:ACX27_20860"/>
<evidence type="ECO:0000313" key="3">
    <source>
        <dbReference type="Proteomes" id="UP000062645"/>
    </source>
</evidence>